<dbReference type="SUPFAM" id="SSF51905">
    <property type="entry name" value="FAD/NAD(P)-binding domain"/>
    <property type="match status" value="1"/>
</dbReference>
<proteinExistence type="inferred from homology"/>
<name>A0A1R3T111_9BACT</name>
<gene>
    <name evidence="7" type="ORF">PSM36_0072</name>
</gene>
<protein>
    <submittedName>
        <fullName evidence="7">Choline dehydrogenase or related flavoprotein</fullName>
    </submittedName>
</protein>
<evidence type="ECO:0000256" key="4">
    <source>
        <dbReference type="ARBA" id="ARBA00023002"/>
    </source>
</evidence>
<dbReference type="RefSeq" id="WP_076928301.1">
    <property type="nucleotide sequence ID" value="NZ_LT605205.1"/>
</dbReference>
<dbReference type="Pfam" id="PF05199">
    <property type="entry name" value="GMC_oxred_C"/>
    <property type="match status" value="1"/>
</dbReference>
<keyword evidence="8" id="KW-1185">Reference proteome</keyword>
<dbReference type="InterPro" id="IPR036188">
    <property type="entry name" value="FAD/NAD-bd_sf"/>
</dbReference>
<evidence type="ECO:0000256" key="2">
    <source>
        <dbReference type="ARBA" id="ARBA00022630"/>
    </source>
</evidence>
<dbReference type="Gene3D" id="3.50.50.60">
    <property type="entry name" value="FAD/NAD(P)-binding domain"/>
    <property type="match status" value="2"/>
</dbReference>
<dbReference type="GO" id="GO:0050660">
    <property type="term" value="F:flavin adenine dinucleotide binding"/>
    <property type="evidence" value="ECO:0007669"/>
    <property type="project" value="InterPro"/>
</dbReference>
<dbReference type="KEGG" id="psac:PSM36_0072"/>
<feature type="domain" description="Glucose-methanol-choline oxidoreductase N-terminal" evidence="5">
    <location>
        <begin position="212"/>
        <end position="325"/>
    </location>
</feature>
<dbReference type="GO" id="GO:0016614">
    <property type="term" value="F:oxidoreductase activity, acting on CH-OH group of donors"/>
    <property type="evidence" value="ECO:0007669"/>
    <property type="project" value="InterPro"/>
</dbReference>
<dbReference type="Proteomes" id="UP000187464">
    <property type="component" value="Chromosome I"/>
</dbReference>
<keyword evidence="4" id="KW-0560">Oxidoreductase</keyword>
<accession>A0A1R3T111</accession>
<dbReference type="PANTHER" id="PTHR46056:SF12">
    <property type="entry name" value="LONG-CHAIN-ALCOHOL OXIDASE"/>
    <property type="match status" value="1"/>
</dbReference>
<evidence type="ECO:0000256" key="3">
    <source>
        <dbReference type="ARBA" id="ARBA00022827"/>
    </source>
</evidence>
<keyword evidence="2" id="KW-0285">Flavoprotein</keyword>
<evidence type="ECO:0000313" key="8">
    <source>
        <dbReference type="Proteomes" id="UP000187464"/>
    </source>
</evidence>
<reference evidence="7 8" key="1">
    <citation type="submission" date="2016-08" db="EMBL/GenBank/DDBJ databases">
        <authorList>
            <person name="Seilhamer J.J."/>
        </authorList>
    </citation>
    <scope>NUCLEOTIDE SEQUENCE [LARGE SCALE GENOMIC DNA]</scope>
    <source>
        <strain evidence="7">M3/6</strain>
    </source>
</reference>
<organism evidence="7 8">
    <name type="scientific">Proteiniphilum saccharofermentans</name>
    <dbReference type="NCBI Taxonomy" id="1642647"/>
    <lineage>
        <taxon>Bacteria</taxon>
        <taxon>Pseudomonadati</taxon>
        <taxon>Bacteroidota</taxon>
        <taxon>Bacteroidia</taxon>
        <taxon>Bacteroidales</taxon>
        <taxon>Dysgonomonadaceae</taxon>
        <taxon>Proteiniphilum</taxon>
    </lineage>
</organism>
<evidence type="ECO:0000259" key="5">
    <source>
        <dbReference type="Pfam" id="PF00732"/>
    </source>
</evidence>
<dbReference type="InterPro" id="IPR000172">
    <property type="entry name" value="GMC_OxRdtase_N"/>
</dbReference>
<dbReference type="STRING" id="1642647.PSM36_0072"/>
<evidence type="ECO:0000313" key="7">
    <source>
        <dbReference type="EMBL" id="SCD18908.1"/>
    </source>
</evidence>
<dbReference type="Pfam" id="PF00732">
    <property type="entry name" value="GMC_oxred_N"/>
    <property type="match status" value="1"/>
</dbReference>
<dbReference type="EMBL" id="LT605205">
    <property type="protein sequence ID" value="SCD18908.1"/>
    <property type="molecule type" value="Genomic_DNA"/>
</dbReference>
<comment type="similarity">
    <text evidence="1">Belongs to the GMC oxidoreductase family.</text>
</comment>
<sequence>MKNNRKTAIVIGAGAGGGVIAKELATHGIHVTLFERGGWPDYDKHINDELISQRVQELGSAFGPDWKRNPRVVIGDDGSKHIVTPQNGGYNHVAACVGSGTVSYGAMAWRFMPEDFHLKSIYGPVEGSTLEDWPFSYEELAPYYTKAEHEIGVAGDMSGNPFAPNREEPYPMPSFEYNKEGRFLAKVCKEMGLHPFPIPMLRNSVPYNGRPGCIRNRTCCGYACPVDAKNGTHNTVIPVAMQTGNCQVKTHCFVYKVHTDGQQQATAVSYFDEKNKSRQMEADIIVVAASATETARLLLNSKSQQFPKGIGNDNDWVGRNLQGHAYTGATGIFDFDVLDLQGPGACVAIMDYNHHNEGIVGGGLLANEFFMMPYAFSGFRPGGSPRWGAEHKRFQRENYYRVSRMIGPIQEMPNFDMRVTVDETVRDYWGVPVAAISGSRHPIDQKHCAFLSGKALEIMQRAGASRAWAHGGGGGMTGGQHQAGTCRMGDDPATSVVDRFCRVHDLDNLYIADGSVLVTNGGFNPVLTIMAMAYRTGEQIVKKYTGGEA</sequence>
<evidence type="ECO:0000256" key="1">
    <source>
        <dbReference type="ARBA" id="ARBA00010790"/>
    </source>
</evidence>
<evidence type="ECO:0000259" key="6">
    <source>
        <dbReference type="Pfam" id="PF05199"/>
    </source>
</evidence>
<dbReference type="PANTHER" id="PTHR46056">
    <property type="entry name" value="LONG-CHAIN-ALCOHOL OXIDASE"/>
    <property type="match status" value="1"/>
</dbReference>
<keyword evidence="3" id="KW-0274">FAD</keyword>
<feature type="domain" description="Glucose-methanol-choline oxidoreductase C-terminal" evidence="6">
    <location>
        <begin position="418"/>
        <end position="533"/>
    </location>
</feature>
<dbReference type="InterPro" id="IPR007867">
    <property type="entry name" value="GMC_OxRtase_C"/>
</dbReference>
<dbReference type="AlphaFoldDB" id="A0A1R3T111"/>